<sequence length="322" mass="34578">MATTPAQSTSDTATGTVATVDQVGIPQSDHDDLGKGESGNQTSLSPQGSENERLDDAKEPAVTETVDPSGSTDSTAKVDASSSSPAAPPHDEPESDSTEASKEPTAEDDATSSQPPGDSQPQPQPQLPNEPLPEAEDDGWTYQWDPTHQAYYFLNRFTGQTTWENPRQTVAVASSSTADTTPAPPPLPTVAGGYNPAIHGDYDNWVAEQKKAGQLPGDDDAAENVHLSDPAAAALYASGAQFNRLTGQYQRPDVGPENHSDDAKSRRQMSAFFDVDAAANSHDGRSLKAERAGKRLTKGELKHFKEKRKARKEEKRRAWLRD</sequence>
<evidence type="ECO:0000313" key="4">
    <source>
        <dbReference type="RefSeq" id="XP_030984716.1"/>
    </source>
</evidence>
<dbReference type="InterPro" id="IPR036020">
    <property type="entry name" value="WW_dom_sf"/>
</dbReference>
<dbReference type="CDD" id="cd00201">
    <property type="entry name" value="WW"/>
    <property type="match status" value="1"/>
</dbReference>
<feature type="compositionally biased region" description="Polar residues" evidence="1">
    <location>
        <begin position="38"/>
        <end position="49"/>
    </location>
</feature>
<feature type="compositionally biased region" description="Polar residues" evidence="1">
    <location>
        <begin position="66"/>
        <end position="75"/>
    </location>
</feature>
<feature type="compositionally biased region" description="Low complexity" evidence="1">
    <location>
        <begin position="112"/>
        <end position="121"/>
    </location>
</feature>
<feature type="compositionally biased region" description="Basic and acidic residues" evidence="1">
    <location>
        <begin position="282"/>
        <end position="303"/>
    </location>
</feature>
<reference evidence="4" key="1">
    <citation type="journal article" date="2019" name="Mol. Biol. Evol.">
        <title>Blast fungal genomes show frequent chromosomal changes, gene gains and losses, and effector gene turnover.</title>
        <authorList>
            <person name="Gomez Luciano L.B."/>
            <person name="Jason Tsai I."/>
            <person name="Chuma I."/>
            <person name="Tosa Y."/>
            <person name="Chen Y.H."/>
            <person name="Li J.Y."/>
            <person name="Li M.Y."/>
            <person name="Jade Lu M.Y."/>
            <person name="Nakayashiki H."/>
            <person name="Li W.H."/>
        </authorList>
    </citation>
    <scope>NUCLEOTIDE SEQUENCE</scope>
    <source>
        <strain evidence="4">NI907</strain>
    </source>
</reference>
<reference evidence="4" key="3">
    <citation type="submission" date="2025-08" db="UniProtKB">
        <authorList>
            <consortium name="RefSeq"/>
        </authorList>
    </citation>
    <scope>IDENTIFICATION</scope>
    <source>
        <strain evidence="4">NI907</strain>
    </source>
</reference>
<dbReference type="OrthoDB" id="2444812at2759"/>
<protein>
    <recommendedName>
        <fullName evidence="2">WW domain-containing protein</fullName>
    </recommendedName>
</protein>
<feature type="region of interest" description="Disordered" evidence="1">
    <location>
        <begin position="1"/>
        <end position="143"/>
    </location>
</feature>
<dbReference type="SMART" id="SM00456">
    <property type="entry name" value="WW"/>
    <property type="match status" value="1"/>
</dbReference>
<feature type="compositionally biased region" description="Basic and acidic residues" evidence="1">
    <location>
        <begin position="254"/>
        <end position="265"/>
    </location>
</feature>
<dbReference type="Gene3D" id="2.20.70.10">
    <property type="match status" value="1"/>
</dbReference>
<feature type="compositionally biased region" description="Basic and acidic residues" evidence="1">
    <location>
        <begin position="311"/>
        <end position="322"/>
    </location>
</feature>
<dbReference type="KEGG" id="pgri:PgNI_04590"/>
<dbReference type="GeneID" id="41959544"/>
<name>A0A6P8BC48_PYRGI</name>
<accession>A0A6P8BC48</accession>
<dbReference type="SUPFAM" id="SSF51045">
    <property type="entry name" value="WW domain"/>
    <property type="match status" value="1"/>
</dbReference>
<feature type="compositionally biased region" description="Pro residues" evidence="1">
    <location>
        <begin position="122"/>
        <end position="131"/>
    </location>
</feature>
<dbReference type="RefSeq" id="XP_030984716.1">
    <property type="nucleotide sequence ID" value="XM_031124635.1"/>
</dbReference>
<feature type="compositionally biased region" description="Polar residues" evidence="1">
    <location>
        <begin position="1"/>
        <end position="19"/>
    </location>
</feature>
<gene>
    <name evidence="4" type="ORF">PgNI_04590</name>
</gene>
<keyword evidence="3" id="KW-1185">Reference proteome</keyword>
<evidence type="ECO:0000256" key="1">
    <source>
        <dbReference type="SAM" id="MobiDB-lite"/>
    </source>
</evidence>
<dbReference type="PROSITE" id="PS50020">
    <property type="entry name" value="WW_DOMAIN_2"/>
    <property type="match status" value="1"/>
</dbReference>
<dbReference type="AlphaFoldDB" id="A0A6P8BC48"/>
<dbReference type="PROSITE" id="PS01159">
    <property type="entry name" value="WW_DOMAIN_1"/>
    <property type="match status" value="1"/>
</dbReference>
<dbReference type="InterPro" id="IPR001202">
    <property type="entry name" value="WW_dom"/>
</dbReference>
<feature type="domain" description="WW" evidence="2">
    <location>
        <begin position="134"/>
        <end position="168"/>
    </location>
</feature>
<dbReference type="Proteomes" id="UP000515153">
    <property type="component" value="Unplaced"/>
</dbReference>
<feature type="region of interest" description="Disordered" evidence="1">
    <location>
        <begin position="248"/>
        <end position="322"/>
    </location>
</feature>
<feature type="compositionally biased region" description="Basic and acidic residues" evidence="1">
    <location>
        <begin position="50"/>
        <end position="61"/>
    </location>
</feature>
<proteinExistence type="predicted"/>
<evidence type="ECO:0000259" key="2">
    <source>
        <dbReference type="PROSITE" id="PS50020"/>
    </source>
</evidence>
<organism evidence="3 4">
    <name type="scientific">Pyricularia grisea</name>
    <name type="common">Crabgrass-specific blast fungus</name>
    <name type="synonym">Magnaporthe grisea</name>
    <dbReference type="NCBI Taxonomy" id="148305"/>
    <lineage>
        <taxon>Eukaryota</taxon>
        <taxon>Fungi</taxon>
        <taxon>Dikarya</taxon>
        <taxon>Ascomycota</taxon>
        <taxon>Pezizomycotina</taxon>
        <taxon>Sordariomycetes</taxon>
        <taxon>Sordariomycetidae</taxon>
        <taxon>Magnaporthales</taxon>
        <taxon>Pyriculariaceae</taxon>
        <taxon>Pyricularia</taxon>
    </lineage>
</organism>
<evidence type="ECO:0000313" key="3">
    <source>
        <dbReference type="Proteomes" id="UP000515153"/>
    </source>
</evidence>
<reference evidence="4" key="2">
    <citation type="submission" date="2019-10" db="EMBL/GenBank/DDBJ databases">
        <authorList>
            <consortium name="NCBI Genome Project"/>
        </authorList>
    </citation>
    <scope>NUCLEOTIDE SEQUENCE</scope>
    <source>
        <strain evidence="4">NI907</strain>
    </source>
</reference>